<dbReference type="InterPro" id="IPR013656">
    <property type="entry name" value="PAS_4"/>
</dbReference>
<protein>
    <submittedName>
        <fullName evidence="2">PAS domain S-box protein</fullName>
    </submittedName>
</protein>
<dbReference type="AlphaFoldDB" id="A0A2S8JA35"/>
<proteinExistence type="predicted"/>
<gene>
    <name evidence="2" type="ORF">C5613_18235</name>
</gene>
<dbReference type="InterPro" id="IPR035965">
    <property type="entry name" value="PAS-like_dom_sf"/>
</dbReference>
<dbReference type="SUPFAM" id="SSF55785">
    <property type="entry name" value="PYP-like sensor domain (PAS domain)"/>
    <property type="match status" value="1"/>
</dbReference>
<reference evidence="3" key="1">
    <citation type="submission" date="2018-02" db="EMBL/GenBank/DDBJ databases">
        <title>Draft genome sequencing of Rhodococcus opacus KU647198.</title>
        <authorList>
            <person name="Zheng B.-X."/>
        </authorList>
    </citation>
    <scope>NUCLEOTIDE SEQUENCE [LARGE SCALE GENOMIC DNA]</scope>
    <source>
        <strain evidence="3">04-OD7</strain>
    </source>
</reference>
<dbReference type="Proteomes" id="UP000239290">
    <property type="component" value="Unassembled WGS sequence"/>
</dbReference>
<comment type="caution">
    <text evidence="2">The sequence shown here is derived from an EMBL/GenBank/DDBJ whole genome shotgun (WGS) entry which is preliminary data.</text>
</comment>
<dbReference type="InterPro" id="IPR000014">
    <property type="entry name" value="PAS"/>
</dbReference>
<dbReference type="RefSeq" id="WP_105416363.1">
    <property type="nucleotide sequence ID" value="NZ_PUIO01000020.1"/>
</dbReference>
<organism evidence="2 3">
    <name type="scientific">Rhodococcus opacus</name>
    <name type="common">Nocardia opaca</name>
    <dbReference type="NCBI Taxonomy" id="37919"/>
    <lineage>
        <taxon>Bacteria</taxon>
        <taxon>Bacillati</taxon>
        <taxon>Actinomycetota</taxon>
        <taxon>Actinomycetes</taxon>
        <taxon>Mycobacteriales</taxon>
        <taxon>Nocardiaceae</taxon>
        <taxon>Rhodococcus</taxon>
    </lineage>
</organism>
<accession>A0A2S8JA35</accession>
<dbReference type="CDD" id="cd00130">
    <property type="entry name" value="PAS"/>
    <property type="match status" value="1"/>
</dbReference>
<evidence type="ECO:0000259" key="1">
    <source>
        <dbReference type="Pfam" id="PF08448"/>
    </source>
</evidence>
<sequence length="139" mass="15574">MSDSRVEIPGSIYQAFFEKMPVIAFVVDRERRIVAVTDRLLGGGPNSRDALVGRNVFEMFPDNPDDPQANGTEVLRESLDRAFLTGEVEVLPRQRYDARAEDGQFVERYWLPENNPVRNADGDVAFVIHSVVDANAVGH</sequence>
<dbReference type="EMBL" id="PUIO01000020">
    <property type="protein sequence ID" value="PQP23492.1"/>
    <property type="molecule type" value="Genomic_DNA"/>
</dbReference>
<name>A0A2S8JA35_RHOOP</name>
<dbReference type="Gene3D" id="3.30.450.20">
    <property type="entry name" value="PAS domain"/>
    <property type="match status" value="1"/>
</dbReference>
<evidence type="ECO:0000313" key="2">
    <source>
        <dbReference type="EMBL" id="PQP23492.1"/>
    </source>
</evidence>
<feature type="domain" description="PAS fold-4" evidence="1">
    <location>
        <begin position="17"/>
        <end position="133"/>
    </location>
</feature>
<evidence type="ECO:0000313" key="3">
    <source>
        <dbReference type="Proteomes" id="UP000239290"/>
    </source>
</evidence>
<dbReference type="Pfam" id="PF08448">
    <property type="entry name" value="PAS_4"/>
    <property type="match status" value="1"/>
</dbReference>